<protein>
    <submittedName>
        <fullName evidence="1">Uncharacterized protein</fullName>
    </submittedName>
</protein>
<reference evidence="1" key="1">
    <citation type="submission" date="2014-12" db="EMBL/GenBank/DDBJ databases">
        <title>Insight into the proteome of Arion vulgaris.</title>
        <authorList>
            <person name="Aradska J."/>
            <person name="Bulat T."/>
            <person name="Smidak R."/>
            <person name="Sarate P."/>
            <person name="Gangsoo J."/>
            <person name="Sialana F."/>
            <person name="Bilban M."/>
            <person name="Lubec G."/>
        </authorList>
    </citation>
    <scope>NUCLEOTIDE SEQUENCE</scope>
    <source>
        <tissue evidence="1">Skin</tissue>
    </source>
</reference>
<dbReference type="AlphaFoldDB" id="A0A0B7BC49"/>
<organism evidence="1">
    <name type="scientific">Arion vulgaris</name>
    <dbReference type="NCBI Taxonomy" id="1028688"/>
    <lineage>
        <taxon>Eukaryota</taxon>
        <taxon>Metazoa</taxon>
        <taxon>Spiralia</taxon>
        <taxon>Lophotrochozoa</taxon>
        <taxon>Mollusca</taxon>
        <taxon>Gastropoda</taxon>
        <taxon>Heterobranchia</taxon>
        <taxon>Euthyneura</taxon>
        <taxon>Panpulmonata</taxon>
        <taxon>Eupulmonata</taxon>
        <taxon>Stylommatophora</taxon>
        <taxon>Helicina</taxon>
        <taxon>Arionoidea</taxon>
        <taxon>Arionidae</taxon>
        <taxon>Arion</taxon>
    </lineage>
</organism>
<feature type="non-terminal residue" evidence="1">
    <location>
        <position position="1"/>
    </location>
</feature>
<dbReference type="EMBL" id="HACG01042835">
    <property type="protein sequence ID" value="CEK89700.1"/>
    <property type="molecule type" value="Transcribed_RNA"/>
</dbReference>
<accession>A0A0B7BC49</accession>
<proteinExistence type="predicted"/>
<evidence type="ECO:0000313" key="1">
    <source>
        <dbReference type="EMBL" id="CEK89700.1"/>
    </source>
</evidence>
<gene>
    <name evidence="1" type="primary">ORF172473</name>
</gene>
<name>A0A0B7BC49_9EUPU</name>
<sequence>DIQCSEHHRDSGKKEEIGRDTWRTFEVELKAMHKTVFEVKIKAQVRIEWIFFVSALCAFGRNKV</sequence>